<organism evidence="2 3">
    <name type="scientific">Pseudozyma hubeiensis (strain SY62)</name>
    <name type="common">Yeast</name>
    <dbReference type="NCBI Taxonomy" id="1305764"/>
    <lineage>
        <taxon>Eukaryota</taxon>
        <taxon>Fungi</taxon>
        <taxon>Dikarya</taxon>
        <taxon>Basidiomycota</taxon>
        <taxon>Ustilaginomycotina</taxon>
        <taxon>Ustilaginomycetes</taxon>
        <taxon>Ustilaginales</taxon>
        <taxon>Ustilaginaceae</taxon>
        <taxon>Pseudozyma</taxon>
    </lineage>
</organism>
<dbReference type="RefSeq" id="XP_012189732.1">
    <property type="nucleotide sequence ID" value="XM_012334342.1"/>
</dbReference>
<sequence>MLHRDWCRSGISSSDGASVEKDVQGCWDHSREANRGQKCFNATRPDEGIYDRRVPASFQKKKEATTWLHGRNSTTAPRKRTCERQRFGRPLFCSTHKADKTTSNHWRRLRNMVCSFC</sequence>
<dbReference type="GO" id="GO:0004805">
    <property type="term" value="F:trehalose-phosphatase activity"/>
    <property type="evidence" value="ECO:0007669"/>
    <property type="project" value="UniProtKB-EC"/>
</dbReference>
<evidence type="ECO:0000313" key="2">
    <source>
        <dbReference type="EMBL" id="GAC96145.1"/>
    </source>
</evidence>
<proteinExistence type="predicted"/>
<dbReference type="HOGENOM" id="CLU_2085828_0_0_1"/>
<dbReference type="AlphaFoldDB" id="R9PDG4"/>
<evidence type="ECO:0000256" key="1">
    <source>
        <dbReference type="SAM" id="MobiDB-lite"/>
    </source>
</evidence>
<accession>R9PDG4</accession>
<dbReference type="EC" id="3.1.3.12" evidence="2"/>
<evidence type="ECO:0000313" key="3">
    <source>
        <dbReference type="Proteomes" id="UP000014071"/>
    </source>
</evidence>
<keyword evidence="2" id="KW-0378">Hydrolase</keyword>
<feature type="region of interest" description="Disordered" evidence="1">
    <location>
        <begin position="1"/>
        <end position="20"/>
    </location>
</feature>
<keyword evidence="3" id="KW-1185">Reference proteome</keyword>
<dbReference type="GeneID" id="24109011"/>
<gene>
    <name evidence="2" type="ORF">PHSY_003725</name>
</gene>
<reference evidence="3" key="1">
    <citation type="journal article" date="2013" name="Genome Announc.">
        <title>Draft genome sequence of the basidiomycetous yeast-like fungus Pseudozyma hubeiensis SY62, which produces an abundant amount of the biosurfactant mannosylerythritol lipids.</title>
        <authorList>
            <person name="Konishi M."/>
            <person name="Hatada Y."/>
            <person name="Horiuchi J."/>
        </authorList>
    </citation>
    <scope>NUCLEOTIDE SEQUENCE [LARGE SCALE GENOMIC DNA]</scope>
    <source>
        <strain evidence="3">SY62</strain>
    </source>
</reference>
<protein>
    <submittedName>
        <fullName evidence="2">Trehalose phosphate synthase</fullName>
        <ecNumber evidence="2">3.1.3.12</ecNumber>
    </submittedName>
</protein>
<dbReference type="EMBL" id="DF238801">
    <property type="protein sequence ID" value="GAC96145.1"/>
    <property type="molecule type" value="Genomic_DNA"/>
</dbReference>
<name>R9PDG4_PSEHS</name>
<dbReference type="Proteomes" id="UP000014071">
    <property type="component" value="Unassembled WGS sequence"/>
</dbReference>